<dbReference type="AlphaFoldDB" id="A0A437P423"/>
<dbReference type="Proteomes" id="UP000283128">
    <property type="component" value="Unassembled WGS sequence"/>
</dbReference>
<sequence>MVDEFDVAQALRGGIPDRARAWAFVRDFAAAWAEPLADGAGTRAEELERAEEMLGLTLPTALREAYSLLGTRHDLTGNQDPLLRPSELFVHDEFGGVLVFRSENQGCAFWGVRLRDLGQDDPPVFVQSRDGWVRYLERVSLACIELVLSETLLGGGGRLYNACELPASLIRELPSRFAPVEFPEYPMWTGKEESPVCWFSAPGKLLRLDGLSDHSWLHVRGSTFADLESLCAALPGHWVRGYSEPLEADELPFEASEGLLG</sequence>
<evidence type="ECO:0000313" key="2">
    <source>
        <dbReference type="Proteomes" id="UP000283128"/>
    </source>
</evidence>
<gene>
    <name evidence="1" type="ORF">EOT10_35200</name>
</gene>
<keyword evidence="2" id="KW-1185">Reference proteome</keyword>
<proteinExistence type="predicted"/>
<protein>
    <submittedName>
        <fullName evidence="1">SMI1/KNR4 family protein</fullName>
    </submittedName>
</protein>
<comment type="caution">
    <text evidence="1">The sequence shown here is derived from an EMBL/GenBank/DDBJ whole genome shotgun (WGS) entry which is preliminary data.</text>
</comment>
<name>A0A437P423_9ACTN</name>
<organism evidence="1 2">
    <name type="scientific">Streptomyces antnestii</name>
    <dbReference type="NCBI Taxonomy" id="2494256"/>
    <lineage>
        <taxon>Bacteria</taxon>
        <taxon>Bacillati</taxon>
        <taxon>Actinomycetota</taxon>
        <taxon>Actinomycetes</taxon>
        <taxon>Kitasatosporales</taxon>
        <taxon>Streptomycetaceae</taxon>
        <taxon>Streptomyces</taxon>
    </lineage>
</organism>
<dbReference type="EMBL" id="RZYA01000025">
    <property type="protein sequence ID" value="RVU17005.1"/>
    <property type="molecule type" value="Genomic_DNA"/>
</dbReference>
<dbReference type="RefSeq" id="WP_127832450.1">
    <property type="nucleotide sequence ID" value="NZ_RZYA01000025.1"/>
</dbReference>
<dbReference type="OrthoDB" id="3698952at2"/>
<accession>A0A437P423</accession>
<reference evidence="1 2" key="1">
    <citation type="submission" date="2019-01" db="EMBL/GenBank/DDBJ databases">
        <title>Genome sequences of Streptomyces and Rhizobium isolates collected from root and soil.</title>
        <authorList>
            <person name="Chhettri S."/>
            <person name="Sevigny J.L."/>
            <person name="Sen A."/>
            <person name="Ennis N."/>
            <person name="Tisa L."/>
        </authorList>
    </citation>
    <scope>NUCLEOTIDE SEQUENCE [LARGE SCALE GENOMIC DNA]</scope>
    <source>
        <strain evidence="1 2">San01</strain>
    </source>
</reference>
<evidence type="ECO:0000313" key="1">
    <source>
        <dbReference type="EMBL" id="RVU17005.1"/>
    </source>
</evidence>